<dbReference type="EC" id="2.1.1.220" evidence="2"/>
<keyword evidence="7" id="KW-0819">tRNA processing</keyword>
<dbReference type="Proteomes" id="UP000274822">
    <property type="component" value="Unassembled WGS sequence"/>
</dbReference>
<dbReference type="SUPFAM" id="SSF53335">
    <property type="entry name" value="S-adenosyl-L-methionine-dependent methyltransferases"/>
    <property type="match status" value="2"/>
</dbReference>
<keyword evidence="4 11" id="KW-0489">Methyltransferase</keyword>
<dbReference type="Pfam" id="PF08704">
    <property type="entry name" value="GCD14"/>
    <property type="match status" value="2"/>
</dbReference>
<evidence type="ECO:0000259" key="10">
    <source>
        <dbReference type="Pfam" id="PF08704"/>
    </source>
</evidence>
<proteinExistence type="predicted"/>
<comment type="subcellular location">
    <subcellularLocation>
        <location evidence="1">Nucleus</location>
    </subcellularLocation>
</comment>
<dbReference type="PROSITE" id="PS51620">
    <property type="entry name" value="SAM_TRM61"/>
    <property type="match status" value="1"/>
</dbReference>
<comment type="caution">
    <text evidence="11">The sequence shown here is derived from an EMBL/GenBank/DDBJ whole genome shotgun (WGS) entry which is preliminary data.</text>
</comment>
<reference evidence="11 12" key="1">
    <citation type="journal article" date="2018" name="New Phytol.">
        <title>Phylogenomics of Endogonaceae and evolution of mycorrhizas within Mucoromycota.</title>
        <authorList>
            <person name="Chang Y."/>
            <person name="Desiro A."/>
            <person name="Na H."/>
            <person name="Sandor L."/>
            <person name="Lipzen A."/>
            <person name="Clum A."/>
            <person name="Barry K."/>
            <person name="Grigoriev I.V."/>
            <person name="Martin F.M."/>
            <person name="Stajich J.E."/>
            <person name="Smith M.E."/>
            <person name="Bonito G."/>
            <person name="Spatafora J.W."/>
        </authorList>
    </citation>
    <scope>NUCLEOTIDE SEQUENCE [LARGE SCALE GENOMIC DNA]</scope>
    <source>
        <strain evidence="11 12">AD002</strain>
    </source>
</reference>
<name>A0A433QRL6_9FUNG</name>
<evidence type="ECO:0000256" key="8">
    <source>
        <dbReference type="ARBA" id="ARBA00023242"/>
    </source>
</evidence>
<dbReference type="InterPro" id="IPR014816">
    <property type="entry name" value="tRNA_MeTrfase_Gcd14"/>
</dbReference>
<evidence type="ECO:0000313" key="12">
    <source>
        <dbReference type="Proteomes" id="UP000274822"/>
    </source>
</evidence>
<dbReference type="EMBL" id="RBNJ01002058">
    <property type="protein sequence ID" value="RUS32423.1"/>
    <property type="molecule type" value="Genomic_DNA"/>
</dbReference>
<evidence type="ECO:0000256" key="2">
    <source>
        <dbReference type="ARBA" id="ARBA00012796"/>
    </source>
</evidence>
<evidence type="ECO:0000256" key="1">
    <source>
        <dbReference type="ARBA" id="ARBA00004123"/>
    </source>
</evidence>
<organism evidence="11 12">
    <name type="scientific">Jimgerdemannia flammicorona</name>
    <dbReference type="NCBI Taxonomy" id="994334"/>
    <lineage>
        <taxon>Eukaryota</taxon>
        <taxon>Fungi</taxon>
        <taxon>Fungi incertae sedis</taxon>
        <taxon>Mucoromycota</taxon>
        <taxon>Mucoromycotina</taxon>
        <taxon>Endogonomycetes</taxon>
        <taxon>Endogonales</taxon>
        <taxon>Endogonaceae</taxon>
        <taxon>Jimgerdemannia</taxon>
    </lineage>
</organism>
<dbReference type="GO" id="GO:0160107">
    <property type="term" value="F:tRNA (adenine(58)-N1)-methyltransferase activity"/>
    <property type="evidence" value="ECO:0007669"/>
    <property type="project" value="UniProtKB-EC"/>
</dbReference>
<keyword evidence="5 11" id="KW-0808">Transferase</keyword>
<protein>
    <recommendedName>
        <fullName evidence="3">tRNA (adenine(58)-N(1))-methyltransferase catalytic subunit TRM61</fullName>
        <ecNumber evidence="2">2.1.1.220</ecNumber>
    </recommendedName>
    <alternativeName>
        <fullName evidence="9">tRNA(m1A58)-methyltransferase subunit TRM61</fullName>
    </alternativeName>
</protein>
<dbReference type="GO" id="GO:0031515">
    <property type="term" value="C:tRNA (m1A) methyltransferase complex"/>
    <property type="evidence" value="ECO:0007669"/>
    <property type="project" value="InterPro"/>
</dbReference>
<dbReference type="InterPro" id="IPR049470">
    <property type="entry name" value="TRM61_C"/>
</dbReference>
<sequence length="113" mass="12697">MPELWTQVLPHRTQILYAADISFITSYLDLKPGSKVIESGTCIQDKRYPRNFDATFLLLNFLNCCCRCLVGTGSGSFSYSLARTIAPTGKLFSFEYHEERATFAWGNLNQAGT</sequence>
<gene>
    <name evidence="11" type="ORF">BC938DRAFT_475410</name>
</gene>
<accession>A0A433QRL6</accession>
<evidence type="ECO:0000256" key="3">
    <source>
        <dbReference type="ARBA" id="ARBA00015963"/>
    </source>
</evidence>
<evidence type="ECO:0000256" key="7">
    <source>
        <dbReference type="ARBA" id="ARBA00022694"/>
    </source>
</evidence>
<evidence type="ECO:0000256" key="6">
    <source>
        <dbReference type="ARBA" id="ARBA00022691"/>
    </source>
</evidence>
<evidence type="ECO:0000256" key="5">
    <source>
        <dbReference type="ARBA" id="ARBA00022679"/>
    </source>
</evidence>
<keyword evidence="6" id="KW-0949">S-adenosyl-L-methionine</keyword>
<dbReference type="InterPro" id="IPR029063">
    <property type="entry name" value="SAM-dependent_MTases_sf"/>
</dbReference>
<keyword evidence="12" id="KW-1185">Reference proteome</keyword>
<evidence type="ECO:0000256" key="4">
    <source>
        <dbReference type="ARBA" id="ARBA00022603"/>
    </source>
</evidence>
<evidence type="ECO:0000313" key="11">
    <source>
        <dbReference type="EMBL" id="RUS32423.1"/>
    </source>
</evidence>
<dbReference type="GO" id="GO:0030488">
    <property type="term" value="P:tRNA methylation"/>
    <property type="evidence" value="ECO:0007669"/>
    <property type="project" value="InterPro"/>
</dbReference>
<dbReference type="AlphaFoldDB" id="A0A433QRL6"/>
<evidence type="ECO:0000256" key="9">
    <source>
        <dbReference type="ARBA" id="ARBA00033309"/>
    </source>
</evidence>
<dbReference type="Gene3D" id="3.40.50.150">
    <property type="entry name" value="Vaccinia Virus protein VP39"/>
    <property type="match status" value="2"/>
</dbReference>
<dbReference type="PANTHER" id="PTHR12133:SF2">
    <property type="entry name" value="TRNA (ADENINE(58)-N(1))-METHYLTRANSFERASE CATALYTIC SUBUNIT TRMT61A"/>
    <property type="match status" value="1"/>
</dbReference>
<keyword evidence="8" id="KW-0539">Nucleus</keyword>
<dbReference type="GO" id="GO:0005634">
    <property type="term" value="C:nucleus"/>
    <property type="evidence" value="ECO:0007669"/>
    <property type="project" value="UniProtKB-SubCell"/>
</dbReference>
<feature type="domain" description="tRNA (adenine(58)-N(1))-methyltransferase catalytic subunit TRM61 C-terminal" evidence="10">
    <location>
        <begin position="59"/>
        <end position="110"/>
    </location>
</feature>
<dbReference type="PANTHER" id="PTHR12133">
    <property type="entry name" value="TRNA (ADENINE(58)-N(1))-METHYLTRANSFERASE"/>
    <property type="match status" value="1"/>
</dbReference>
<feature type="domain" description="tRNA (adenine(58)-N(1))-methyltransferase catalytic subunit TRM61 C-terminal" evidence="10">
    <location>
        <begin position="2"/>
        <end position="41"/>
    </location>
</feature>